<dbReference type="VEuPathDB" id="FungiDB:CH63R_14377"/>
<keyword evidence="4" id="KW-1185">Reference proteome</keyword>
<reference evidence="2" key="3">
    <citation type="submission" date="2016-02" db="EMBL/GenBank/DDBJ databases">
        <title>Resequencing and annotation of the Colletotrichum higginsianum genome.</title>
        <authorList>
            <person name="O'Connell R."/>
            <person name="Zambounis A."/>
            <person name="Thon M."/>
            <person name="Dallery J.-F."/>
        </authorList>
    </citation>
    <scope>NUCLEOTIDE SEQUENCE [LARGE SCALE GENOMIC DNA]</scope>
    <source>
        <strain evidence="2">IMI 349063</strain>
    </source>
</reference>
<dbReference type="AlphaFoldDB" id="H1VFM4"/>
<dbReference type="EMBL" id="LTAN01000010">
    <property type="protein sequence ID" value="OBR03151.1"/>
    <property type="molecule type" value="Genomic_DNA"/>
</dbReference>
<dbReference type="KEGG" id="chig:CH63R_14377"/>
<organism evidence="1 3">
    <name type="scientific">Colletotrichum higginsianum (strain IMI 349063)</name>
    <name type="common">Crucifer anthracnose fungus</name>
    <dbReference type="NCBI Taxonomy" id="759273"/>
    <lineage>
        <taxon>Eukaryota</taxon>
        <taxon>Fungi</taxon>
        <taxon>Dikarya</taxon>
        <taxon>Ascomycota</taxon>
        <taxon>Pezizomycotina</taxon>
        <taxon>Sordariomycetes</taxon>
        <taxon>Hypocreomycetidae</taxon>
        <taxon>Glomerellales</taxon>
        <taxon>Glomerellaceae</taxon>
        <taxon>Colletotrichum</taxon>
        <taxon>Colletotrichum destructivum species complex</taxon>
    </lineage>
</organism>
<dbReference type="EMBL" id="CACQ02003275">
    <property type="protein sequence ID" value="CCF39027.1"/>
    <property type="molecule type" value="Genomic_DNA"/>
</dbReference>
<name>H1VFM4_COLHI</name>
<reference evidence="4" key="4">
    <citation type="journal article" date="2017" name="BMC Genomics">
        <title>Gapless genome assembly of Colletotrichum higginsianum reveals chromosome structure and association of transposable elements with secondary metabolite gene clusters.</title>
        <authorList>
            <person name="Dallery J.-F."/>
            <person name="Lapalu N."/>
            <person name="Zampounis A."/>
            <person name="Pigne S."/>
            <person name="Luyten I."/>
            <person name="Amselem J."/>
            <person name="Wittenberg A.H.J."/>
            <person name="Zhou S."/>
            <person name="de Queiroz M.V."/>
            <person name="Robin G.P."/>
            <person name="Auger A."/>
            <person name="Hainaut M."/>
            <person name="Henrissat B."/>
            <person name="Kim K.-T."/>
            <person name="Lee Y.-H."/>
            <person name="Lespinet O."/>
            <person name="Schwartz D.C."/>
            <person name="Thon M.R."/>
            <person name="O'Connell R.J."/>
        </authorList>
    </citation>
    <scope>NUCLEOTIDE SEQUENCE [LARGE SCALE GENOMIC DNA]</scope>
    <source>
        <strain evidence="4">IMI 349063</strain>
    </source>
</reference>
<reference evidence="1" key="1">
    <citation type="submission" date="2011-12" db="EMBL/GenBank/DDBJ databases">
        <title>The genome sequence of Colletotrichum higginsianum IMI 34906.</title>
        <authorList>
            <person name="Ma L.-J."/>
            <person name="O'Connell R."/>
            <person name="van Themaat E.V.L."/>
            <person name="Stueber K."/>
            <person name="Young S.K."/>
            <person name="Zeng Q."/>
            <person name="Gargeya S."/>
            <person name="Fitzgerald M."/>
            <person name="Haas B."/>
            <person name="Abouelleil A."/>
            <person name="Alvarado L."/>
            <person name="Arachchi H.M."/>
            <person name="Berlin A."/>
            <person name="Chapman S.B."/>
            <person name="Gearin G."/>
            <person name="Goldberg J."/>
            <person name="Griggs A."/>
            <person name="Gujja S."/>
            <person name="Hansen M."/>
            <person name="Heiman D."/>
            <person name="Howarth C."/>
            <person name="Larimer J."/>
            <person name="Lui A."/>
            <person name="MacDonald P.J.P."/>
            <person name="McCowen C."/>
            <person name="Montmayeur A."/>
            <person name="Murphy C."/>
            <person name="Neiman D."/>
            <person name="Pearson M."/>
            <person name="Priest M."/>
            <person name="Roberts A."/>
            <person name="Saif S."/>
            <person name="Shea T."/>
            <person name="Sisk P."/>
            <person name="Stolte C."/>
            <person name="Sykes S."/>
            <person name="Wortman J."/>
            <person name="Nusbaum C."/>
            <person name="Birren B."/>
        </authorList>
    </citation>
    <scope>NUCLEOTIDE SEQUENCE [LARGE SCALE GENOMIC DNA]</scope>
    <source>
        <strain evidence="1">IMI 349063</strain>
    </source>
</reference>
<gene>
    <name evidence="1" type="ORF">CH063_09969</name>
    <name evidence="2" type="ORF">CH63R_14377</name>
</gene>
<evidence type="ECO:0000313" key="1">
    <source>
        <dbReference type="EMBL" id="CCF39027.1"/>
    </source>
</evidence>
<dbReference type="Proteomes" id="UP000092177">
    <property type="component" value="Chromosome 10"/>
</dbReference>
<evidence type="ECO:0000313" key="4">
    <source>
        <dbReference type="Proteomes" id="UP000092177"/>
    </source>
</evidence>
<dbReference type="RefSeq" id="XP_018151669.1">
    <property type="nucleotide sequence ID" value="XM_018309351.1"/>
</dbReference>
<accession>I2G7B2</accession>
<sequence>MFSLLVLILPVSCVVIPLSQVEDSATKLLLDVAPVELDVALAVHEPLNTTSLAIIGPRDARTNPPCPPGQVFDRSICYTSGIISRYCNTVPQSPNGDRKEVFCANNEVCVQRLLSNGKPFADCQLISSLIQWRTDPIGSKEGCTTASSKRGKTHAMGTIVYDINEHPIQVGKIKYFGEPGDVPKGTSGTTNNFASESWDFDNGHFMRICITSMGNGNLNAFSWLI</sequence>
<accession>H1VFM4</accession>
<evidence type="ECO:0000313" key="3">
    <source>
        <dbReference type="Proteomes" id="UP000007174"/>
    </source>
</evidence>
<dbReference type="eggNOG" id="ENOG502T4VW">
    <property type="taxonomic scope" value="Eukaryota"/>
</dbReference>
<proteinExistence type="predicted"/>
<protein>
    <submittedName>
        <fullName evidence="2">EC36 protein</fullName>
    </submittedName>
    <submittedName>
        <fullName evidence="1">Secreted in xylem 6</fullName>
    </submittedName>
</protein>
<evidence type="ECO:0000313" key="2">
    <source>
        <dbReference type="EMBL" id="OBR03151.1"/>
    </source>
</evidence>
<reference evidence="3" key="2">
    <citation type="journal article" date="2012" name="Nat. Genet.">
        <title>Lifestyle transitions in plant pathogenic Colletotrichum fungi deciphered by genome and transcriptome analyses.</title>
        <authorList>
            <person name="O'Connell R.J."/>
            <person name="Thon M.R."/>
            <person name="Hacquard S."/>
            <person name="Amyotte S.G."/>
            <person name="Kleemann J."/>
            <person name="Torres M.F."/>
            <person name="Damm U."/>
            <person name="Buiate E.A."/>
            <person name="Epstein L."/>
            <person name="Alkan N."/>
            <person name="Altmueller J."/>
            <person name="Alvarado-Balderrama L."/>
            <person name="Bauser C.A."/>
            <person name="Becker C."/>
            <person name="Birren B.W."/>
            <person name="Chen Z."/>
            <person name="Choi J."/>
            <person name="Crouch J.A."/>
            <person name="Duvick J.P."/>
            <person name="Farman M.A."/>
            <person name="Gan P."/>
            <person name="Heiman D."/>
            <person name="Henrissat B."/>
            <person name="Howard R.J."/>
            <person name="Kabbage M."/>
            <person name="Koch C."/>
            <person name="Kracher B."/>
            <person name="Kubo Y."/>
            <person name="Law A.D."/>
            <person name="Lebrun M.-H."/>
            <person name="Lee Y.-H."/>
            <person name="Miyara I."/>
            <person name="Moore N."/>
            <person name="Neumann U."/>
            <person name="Nordstroem K."/>
            <person name="Panaccione D.G."/>
            <person name="Panstruga R."/>
            <person name="Place M."/>
            <person name="Proctor R.H."/>
            <person name="Prusky D."/>
            <person name="Rech G."/>
            <person name="Reinhardt R."/>
            <person name="Rollins J.A."/>
            <person name="Rounsley S."/>
            <person name="Schardl C.L."/>
            <person name="Schwartz D.C."/>
            <person name="Shenoy N."/>
            <person name="Shirasu K."/>
            <person name="Sikhakolli U.R."/>
            <person name="Stueber K."/>
            <person name="Sukno S.A."/>
            <person name="Sweigard J.A."/>
            <person name="Takano Y."/>
            <person name="Takahara H."/>
            <person name="Trail F."/>
            <person name="van der Does H.C."/>
            <person name="Voll L.M."/>
            <person name="Will I."/>
            <person name="Young S."/>
            <person name="Zeng Q."/>
            <person name="Zhang J."/>
            <person name="Zhou S."/>
            <person name="Dickman M.B."/>
            <person name="Schulze-Lefert P."/>
            <person name="Ver Loren van Themaat E."/>
            <person name="Ma L.-J."/>
            <person name="Vaillancourt L.J."/>
        </authorList>
    </citation>
    <scope>NUCLEOTIDE SEQUENCE [LARGE SCALE GENOMIC DNA]</scope>
    <source>
        <strain evidence="3">IMI 349063</strain>
    </source>
</reference>
<dbReference type="GeneID" id="28873458"/>
<dbReference type="OrthoDB" id="5421264at2759"/>
<dbReference type="Proteomes" id="UP000007174">
    <property type="component" value="Unassembled WGS sequence"/>
</dbReference>